<dbReference type="PROSITE" id="PS51882">
    <property type="entry name" value="G_ALPHA"/>
    <property type="match status" value="1"/>
</dbReference>
<evidence type="ECO:0000313" key="8">
    <source>
        <dbReference type="EMBL" id="VEL42220.1"/>
    </source>
</evidence>
<dbReference type="Gene3D" id="3.40.50.300">
    <property type="entry name" value="P-loop containing nucleotide triphosphate hydrolases"/>
    <property type="match status" value="1"/>
</dbReference>
<dbReference type="GO" id="GO:0001664">
    <property type="term" value="F:G protein-coupled receptor binding"/>
    <property type="evidence" value="ECO:0007669"/>
    <property type="project" value="TreeGrafter"/>
</dbReference>
<accession>A0A448XQ94</accession>
<proteinExistence type="predicted"/>
<evidence type="ECO:0000256" key="3">
    <source>
        <dbReference type="ARBA" id="ARBA00022741"/>
    </source>
</evidence>
<dbReference type="GO" id="GO:0005525">
    <property type="term" value="F:GTP binding"/>
    <property type="evidence" value="ECO:0007669"/>
    <property type="project" value="UniProtKB-KW"/>
</dbReference>
<feature type="binding site" evidence="7">
    <location>
        <position position="16"/>
    </location>
    <ligand>
        <name>Mg(2+)</name>
        <dbReference type="ChEBI" id="CHEBI:18420"/>
    </ligand>
</feature>
<dbReference type="PRINTS" id="PR00318">
    <property type="entry name" value="GPROTEINA"/>
</dbReference>
<keyword evidence="2 7" id="KW-0479">Metal-binding</keyword>
<dbReference type="Proteomes" id="UP000784294">
    <property type="component" value="Unassembled WGS sequence"/>
</dbReference>
<dbReference type="GO" id="GO:0046872">
    <property type="term" value="F:metal ion binding"/>
    <property type="evidence" value="ECO:0007669"/>
    <property type="project" value="UniProtKB-KW"/>
</dbReference>
<gene>
    <name evidence="8" type="ORF">PXEA_LOCUS35660</name>
</gene>
<evidence type="ECO:0000256" key="2">
    <source>
        <dbReference type="ARBA" id="ARBA00022723"/>
    </source>
</evidence>
<feature type="binding site" evidence="6">
    <location>
        <begin position="35"/>
        <end position="39"/>
    </location>
    <ligand>
        <name>GTP</name>
        <dbReference type="ChEBI" id="CHEBI:37565"/>
    </ligand>
</feature>
<evidence type="ECO:0000256" key="4">
    <source>
        <dbReference type="ARBA" id="ARBA00023134"/>
    </source>
</evidence>
<comment type="caution">
    <text evidence="8">The sequence shown here is derived from an EMBL/GenBank/DDBJ whole genome shotgun (WGS) entry which is preliminary data.</text>
</comment>
<dbReference type="AlphaFoldDB" id="A0A448XQ94"/>
<dbReference type="PANTHER" id="PTHR10218:SF360">
    <property type="entry name" value="GUANINE NUCLEOTIDE-BINDING PROTEIN SUBUNIT ALPHA HOMOLOG"/>
    <property type="match status" value="1"/>
</dbReference>
<dbReference type="PANTHER" id="PTHR10218">
    <property type="entry name" value="GTP-BINDING PROTEIN ALPHA SUBUNIT"/>
    <property type="match status" value="1"/>
</dbReference>
<dbReference type="InterPro" id="IPR001019">
    <property type="entry name" value="Gprotein_alpha_su"/>
</dbReference>
<evidence type="ECO:0000256" key="7">
    <source>
        <dbReference type="PIRSR" id="PIRSR601019-2"/>
    </source>
</evidence>
<organism evidence="8 9">
    <name type="scientific">Protopolystoma xenopodis</name>
    <dbReference type="NCBI Taxonomy" id="117903"/>
    <lineage>
        <taxon>Eukaryota</taxon>
        <taxon>Metazoa</taxon>
        <taxon>Spiralia</taxon>
        <taxon>Lophotrochozoa</taxon>
        <taxon>Platyhelminthes</taxon>
        <taxon>Monogenea</taxon>
        <taxon>Polyopisthocotylea</taxon>
        <taxon>Polystomatidea</taxon>
        <taxon>Polystomatidae</taxon>
        <taxon>Protopolystoma</taxon>
    </lineage>
</organism>
<evidence type="ECO:0000313" key="9">
    <source>
        <dbReference type="Proteomes" id="UP000784294"/>
    </source>
</evidence>
<dbReference type="SUPFAM" id="SSF52540">
    <property type="entry name" value="P-loop containing nucleoside triphosphate hydrolases"/>
    <property type="match status" value="1"/>
</dbReference>
<feature type="non-terminal residue" evidence="8">
    <location>
        <position position="1"/>
    </location>
</feature>
<dbReference type="GO" id="GO:0007188">
    <property type="term" value="P:adenylate cyclase-modulating G protein-coupled receptor signaling pathway"/>
    <property type="evidence" value="ECO:0007669"/>
    <property type="project" value="TreeGrafter"/>
</dbReference>
<keyword evidence="5" id="KW-0807">Transducer</keyword>
<dbReference type="InterPro" id="IPR027417">
    <property type="entry name" value="P-loop_NTPase"/>
</dbReference>
<reference evidence="8" key="1">
    <citation type="submission" date="2018-11" db="EMBL/GenBank/DDBJ databases">
        <authorList>
            <consortium name="Pathogen Informatics"/>
        </authorList>
    </citation>
    <scope>NUCLEOTIDE SEQUENCE</scope>
</reference>
<evidence type="ECO:0000256" key="6">
    <source>
        <dbReference type="PIRSR" id="PIRSR601019-1"/>
    </source>
</evidence>
<evidence type="ECO:0000256" key="5">
    <source>
        <dbReference type="ARBA" id="ARBA00023224"/>
    </source>
</evidence>
<dbReference type="EMBL" id="CAAALY010273180">
    <property type="protein sequence ID" value="VEL42220.1"/>
    <property type="molecule type" value="Genomic_DNA"/>
</dbReference>
<dbReference type="Gene3D" id="1.10.400.10">
    <property type="entry name" value="GI Alpha 1, domain 2-like"/>
    <property type="match status" value="1"/>
</dbReference>
<feature type="binding site" evidence="6">
    <location>
        <begin position="107"/>
        <end position="110"/>
    </location>
    <ligand>
        <name>GTP</name>
        <dbReference type="ChEBI" id="CHEBI:37565"/>
    </ligand>
</feature>
<keyword evidence="7" id="KW-0460">Magnesium</keyword>
<keyword evidence="4 6" id="KW-0342">GTP-binding</keyword>
<dbReference type="GO" id="GO:0003924">
    <property type="term" value="F:GTPase activity"/>
    <property type="evidence" value="ECO:0007669"/>
    <property type="project" value="InterPro"/>
</dbReference>
<dbReference type="Pfam" id="PF00503">
    <property type="entry name" value="G-alpha"/>
    <property type="match status" value="1"/>
</dbReference>
<comment type="subunit">
    <text evidence="1">G proteins are composed of 3 units; alpha, beta and gamma. The alpha chain contains the guanine nucleotide binding site.</text>
</comment>
<name>A0A448XQ94_9PLAT</name>
<dbReference type="GO" id="GO:0031683">
    <property type="term" value="F:G-protein beta/gamma-subunit complex binding"/>
    <property type="evidence" value="ECO:0007669"/>
    <property type="project" value="InterPro"/>
</dbReference>
<dbReference type="FunFam" id="3.40.50.300:FF:000692">
    <property type="entry name" value="Guanine nucleotide-binding protein subunit alpha"/>
    <property type="match status" value="1"/>
</dbReference>
<dbReference type="OrthoDB" id="5817230at2759"/>
<dbReference type="SMART" id="SM00275">
    <property type="entry name" value="G_alpha"/>
    <property type="match status" value="1"/>
</dbReference>
<evidence type="ECO:0000256" key="1">
    <source>
        <dbReference type="ARBA" id="ARBA00011356"/>
    </source>
</evidence>
<protein>
    <submittedName>
        <fullName evidence="8">Uncharacterized protein</fullName>
    </submittedName>
</protein>
<keyword evidence="9" id="KW-1185">Reference proteome</keyword>
<keyword evidence="3 6" id="KW-0547">Nucleotide-binding</keyword>
<sequence>GYIPTNEDIVWSRRPTDSIIEEEIALHGTRLVFIDVGGQTKERRKWCQCFTGMTSVLFLVACSHFDEHYRDRLTREFRNKLHESMIIFNGLINHVAFRRVSVIIFFNKTDILKEKVASRTSNIRDTFPNFPQSYDPFKLHDVQVTFYIHSILMYIRPLRGVLTIYSHKVFLRQYACILLALFRLNVEPQTFVGWHTRD</sequence>
<dbReference type="GO" id="GO:0005737">
    <property type="term" value="C:cytoplasm"/>
    <property type="evidence" value="ECO:0007669"/>
    <property type="project" value="TreeGrafter"/>
</dbReference>
<dbReference type="InterPro" id="IPR011025">
    <property type="entry name" value="GproteinA_insert"/>
</dbReference>
<dbReference type="GO" id="GO:0005834">
    <property type="term" value="C:heterotrimeric G-protein complex"/>
    <property type="evidence" value="ECO:0007669"/>
    <property type="project" value="TreeGrafter"/>
</dbReference>